<name>A0A223HGZ9_ECO57</name>
<dbReference type="EMBL" id="CP022728">
    <property type="protein sequence ID" value="AST49269.1"/>
    <property type="molecule type" value="Genomic_DNA"/>
</dbReference>
<dbReference type="NCBIfam" id="NF033894">
    <property type="entry name" value="Eex_IncN"/>
    <property type="match status" value="1"/>
</dbReference>
<accession>A0A223HGZ9</accession>
<proteinExistence type="predicted"/>
<reference evidence="1" key="1">
    <citation type="submission" date="2017-08" db="EMBL/GenBank/DDBJ databases">
        <authorList>
            <person name="de Groot N.N."/>
        </authorList>
    </citation>
    <scope>NUCLEOTIDE SEQUENCE</scope>
    <source>
        <strain evidence="1">FRIK2069</strain>
        <plasmid evidence="1">p35K</plasmid>
    </source>
</reference>
<sequence>MNMKKTMLIPLTALIFILTGCNEKVYDVDYYVNNIKEAEQMQKKCESGEVANQNCENARNALKQINRKKTISSMFAH</sequence>
<gene>
    <name evidence="1" type="ORF">A8V30_32350</name>
</gene>
<keyword evidence="1" id="KW-0614">Plasmid</keyword>
<organism evidence="1">
    <name type="scientific">Escherichia coli O157:H7</name>
    <dbReference type="NCBI Taxonomy" id="83334"/>
    <lineage>
        <taxon>Bacteria</taxon>
        <taxon>Pseudomonadati</taxon>
        <taxon>Pseudomonadota</taxon>
        <taxon>Gammaproteobacteria</taxon>
        <taxon>Enterobacterales</taxon>
        <taxon>Enterobacteriaceae</taxon>
        <taxon>Escherichia</taxon>
    </lineage>
</organism>
<dbReference type="PROSITE" id="PS51257">
    <property type="entry name" value="PROKAR_LIPOPROTEIN"/>
    <property type="match status" value="1"/>
</dbReference>
<evidence type="ECO:0008006" key="2">
    <source>
        <dbReference type="Google" id="ProtNLM"/>
    </source>
</evidence>
<evidence type="ECO:0000313" key="1">
    <source>
        <dbReference type="EMBL" id="AST49269.1"/>
    </source>
</evidence>
<geneLocation type="plasmid" evidence="1">
    <name>p35K</name>
</geneLocation>
<dbReference type="RefSeq" id="WP_001056371.1">
    <property type="nucleotide sequence ID" value="NZ_BLZJ01000108.1"/>
</dbReference>
<accession>A0A6M6UVM3</accession>
<protein>
    <recommendedName>
        <fullName evidence="2">EexN family lipoprotein</fullName>
    </recommendedName>
</protein>
<dbReference type="InterPro" id="IPR047937">
    <property type="entry name" value="Eex_IncN-like"/>
</dbReference>
<dbReference type="AlphaFoldDB" id="A0A223HGZ9"/>